<sequence>MKKVSILFTAAFAAMTLMASWTAMNNGAVVINDEWCGVYDPDGNFHQIDAAKTVVTKNSSGIMSCKFDGFSNSTGKAYVQKGEAGCWSYSFPGQWADYTFVVSASGQATLTCRFKAD</sequence>
<evidence type="ECO:0000256" key="1">
    <source>
        <dbReference type="SAM" id="SignalP"/>
    </source>
</evidence>
<keyword evidence="3" id="KW-1185">Reference proteome</keyword>
<feature type="chain" id="PRO_5047134697" evidence="1">
    <location>
        <begin position="20"/>
        <end position="117"/>
    </location>
</feature>
<dbReference type="Proteomes" id="UP001199816">
    <property type="component" value="Unassembled WGS sequence"/>
</dbReference>
<dbReference type="EMBL" id="JAJNEC010000004">
    <property type="protein sequence ID" value="MCD2421882.1"/>
    <property type="molecule type" value="Genomic_DNA"/>
</dbReference>
<dbReference type="RefSeq" id="WP_231002787.1">
    <property type="nucleotide sequence ID" value="NZ_JAJNEC010000004.1"/>
</dbReference>
<keyword evidence="1" id="KW-0732">Signal</keyword>
<name>A0ABS8PLA0_9BACT</name>
<reference evidence="2 3" key="1">
    <citation type="submission" date="2021-11" db="EMBL/GenBank/DDBJ databases">
        <title>Genomic of Niabella pedocola.</title>
        <authorList>
            <person name="Wu T."/>
        </authorList>
    </citation>
    <scope>NUCLEOTIDE SEQUENCE [LARGE SCALE GENOMIC DNA]</scope>
    <source>
        <strain evidence="2 3">JCM 31011</strain>
    </source>
</reference>
<accession>A0ABS8PLA0</accession>
<evidence type="ECO:0000313" key="2">
    <source>
        <dbReference type="EMBL" id="MCD2421882.1"/>
    </source>
</evidence>
<organism evidence="2 3">
    <name type="scientific">Niabella pedocola</name>
    <dbReference type="NCBI Taxonomy" id="1752077"/>
    <lineage>
        <taxon>Bacteria</taxon>
        <taxon>Pseudomonadati</taxon>
        <taxon>Bacteroidota</taxon>
        <taxon>Chitinophagia</taxon>
        <taxon>Chitinophagales</taxon>
        <taxon>Chitinophagaceae</taxon>
        <taxon>Niabella</taxon>
    </lineage>
</organism>
<proteinExistence type="predicted"/>
<gene>
    <name evidence="2" type="ORF">LQ567_03855</name>
</gene>
<protein>
    <submittedName>
        <fullName evidence="2">Uncharacterized protein</fullName>
    </submittedName>
</protein>
<evidence type="ECO:0000313" key="3">
    <source>
        <dbReference type="Proteomes" id="UP001199816"/>
    </source>
</evidence>
<feature type="signal peptide" evidence="1">
    <location>
        <begin position="1"/>
        <end position="19"/>
    </location>
</feature>
<comment type="caution">
    <text evidence="2">The sequence shown here is derived from an EMBL/GenBank/DDBJ whole genome shotgun (WGS) entry which is preliminary data.</text>
</comment>